<gene>
    <name evidence="10" type="ORF">FSP39_009253</name>
</gene>
<feature type="compositionally biased region" description="Polar residues" evidence="6">
    <location>
        <begin position="2149"/>
        <end position="2158"/>
    </location>
</feature>
<feature type="compositionally biased region" description="Low complexity" evidence="6">
    <location>
        <begin position="2222"/>
        <end position="2232"/>
    </location>
</feature>
<feature type="compositionally biased region" description="Basic and acidic residues" evidence="6">
    <location>
        <begin position="1887"/>
        <end position="1905"/>
    </location>
</feature>
<feature type="compositionally biased region" description="Low complexity" evidence="6">
    <location>
        <begin position="1632"/>
        <end position="1646"/>
    </location>
</feature>
<dbReference type="Pfam" id="PF12796">
    <property type="entry name" value="Ank_2"/>
    <property type="match status" value="2"/>
</dbReference>
<dbReference type="Pfam" id="PF00536">
    <property type="entry name" value="SAM_1"/>
    <property type="match status" value="1"/>
</dbReference>
<feature type="compositionally biased region" description="Polar residues" evidence="6">
    <location>
        <begin position="717"/>
        <end position="728"/>
    </location>
</feature>
<evidence type="ECO:0008006" key="12">
    <source>
        <dbReference type="Google" id="ProtNLM"/>
    </source>
</evidence>
<reference evidence="10" key="1">
    <citation type="submission" date="2019-08" db="EMBL/GenBank/DDBJ databases">
        <title>The improved chromosome-level genome for the pearl oyster Pinctada fucata martensii using PacBio sequencing and Hi-C.</title>
        <authorList>
            <person name="Zheng Z."/>
        </authorList>
    </citation>
    <scope>NUCLEOTIDE SEQUENCE</scope>
    <source>
        <strain evidence="10">ZZ-2019</strain>
        <tissue evidence="10">Adductor muscle</tissue>
    </source>
</reference>
<keyword evidence="4" id="KW-0040">ANK repeat</keyword>
<feature type="compositionally biased region" description="Polar residues" evidence="6">
    <location>
        <begin position="1729"/>
        <end position="1746"/>
    </location>
</feature>
<comment type="caution">
    <text evidence="10">The sequence shown here is derived from an EMBL/GenBank/DDBJ whole genome shotgun (WGS) entry which is preliminary data.</text>
</comment>
<dbReference type="InterPro" id="IPR001452">
    <property type="entry name" value="SH3_domain"/>
</dbReference>
<feature type="domain" description="SAM" evidence="8">
    <location>
        <begin position="2301"/>
        <end position="2364"/>
    </location>
</feature>
<dbReference type="Gene3D" id="2.30.42.10">
    <property type="match status" value="1"/>
</dbReference>
<dbReference type="PRINTS" id="PR01217">
    <property type="entry name" value="PRICHEXTENSN"/>
</dbReference>
<feature type="compositionally biased region" description="Basic and acidic residues" evidence="6">
    <location>
        <begin position="2000"/>
        <end position="2009"/>
    </location>
</feature>
<keyword evidence="1 5" id="KW-0728">SH3 domain</keyword>
<dbReference type="PROSITE" id="PS50088">
    <property type="entry name" value="ANK_REPEAT"/>
    <property type="match status" value="3"/>
</dbReference>
<dbReference type="CDD" id="cd06746">
    <property type="entry name" value="PDZ_SHANK1_3-like"/>
    <property type="match status" value="1"/>
</dbReference>
<organism evidence="10 11">
    <name type="scientific">Pinctada imbricata</name>
    <name type="common">Atlantic pearl-oyster</name>
    <name type="synonym">Pinctada martensii</name>
    <dbReference type="NCBI Taxonomy" id="66713"/>
    <lineage>
        <taxon>Eukaryota</taxon>
        <taxon>Metazoa</taxon>
        <taxon>Spiralia</taxon>
        <taxon>Lophotrochozoa</taxon>
        <taxon>Mollusca</taxon>
        <taxon>Bivalvia</taxon>
        <taxon>Autobranchia</taxon>
        <taxon>Pteriomorphia</taxon>
        <taxon>Pterioida</taxon>
        <taxon>Pterioidea</taxon>
        <taxon>Pteriidae</taxon>
        <taxon>Pinctada</taxon>
    </lineage>
</organism>
<feature type="compositionally biased region" description="Basic and acidic residues" evidence="6">
    <location>
        <begin position="1586"/>
        <end position="1597"/>
    </location>
</feature>
<feature type="compositionally biased region" description="Polar residues" evidence="6">
    <location>
        <begin position="1877"/>
        <end position="1886"/>
    </location>
</feature>
<dbReference type="GO" id="GO:0030160">
    <property type="term" value="F:synaptic receptor adaptor activity"/>
    <property type="evidence" value="ECO:0007669"/>
    <property type="project" value="TreeGrafter"/>
</dbReference>
<sequence length="2368" mass="260505">MVDSQADLTNLHTRSNGMVFDMNFNEYKGSPHASPQDGRYLPNGGLEPQSHTITMEEQGVYQDGRTFSDNQTGTVFIRISIPELKIQKCLQFELDETVWRAKQRILVTFAKDLKDSINYGLYCPPMNGRAGKFLDEERLLREYPLQGPIGFLEFKYKKRVYKMMHVNPRKLKQLHVKGNLRHFIDYVRSGNIEKVTKLTNKGLDPNFHDSSSGGGGAHLDFRNKRGIAALHKAVVVGNLEAVKTLLDLGVSPNIRDSHALTPLYFSVANSCNPSCTEMLLQERAFIGSVDDQGWAEIHHACQQGLVQHLEHLLFYGADMDIQNAAGNSPLHICALNNQESCLRVLLFRGANKDVLNYSNQTPYEVALIAGHDIMADIIDEHSSDSVVQFRDVPKYSTRRRDSVASMALFAMYRTRSDPRINASYMDGPGGMVSPSSSSHSFSHIHSSYTAGSVSGSRGSISGSRGTDSPCSMSISSNSSGPEEAQSVGNLHCNGLSSDGMRCQRTPLYLISSSSSQDLRQVRRHRPLSQYEIIRDRLTPKSYHDSLRSRLHGHKVYSSMYDYHNNYHMERRHSGYDLRYTEQWLNGNQHRPVCSHKHVCRNNGRNHCSRHNRVDNQGLGTESIHTKNIAGTSAIYKEPQLSNNVTCDHGDKHGRNEDSCPKESKIFNDEDYSDIVTFDNISYRTKTDLDQELKENDKDLKNDAEVIEKYIYNEETDCTPSSQKPNLGTDNKHHGSPISKPPRTHRPNTLRCPSAMAETNHYANTKYAHSHTQISSSHMTTFQPIRSSASMGPNAADNHKHSVHFVDVEDVSLAKTVTDSVLDLELESVFICVTPYEAPSPGHLSLMLGDIVQVVGVTDQGLWEGRINGSEGWFPSNHVQEVKLRRKVDSDSESFDFDIDDFDFSGDIGEPREGSTPADIHSSPPVRMTSQLQPVPSGYPGMIHPHYLTLPRNTQFNADTGNLVKVDSSLRPSAYLNGTLPRGGGANRPGLVVYRPPSANQFIMMGSNSNGAGIPPRNYPSVTDSHDLPDNGIKPTQNSLYKSRALSASMPTLVGNVSEKDHKKFLKQVKKLEKEEQKRKEKEEKRRVKQEKKREKELKKYQKKYGNRTLPRNWGYVNKPIESVYRRPQLSLSAVPIDFEDGPPSARSEGPSSIKSEGYGITQRTAPPPNSPPPPPPQPSLKTLSLYSSAPDLLRIEQVYGATLRGVPVEYSTTNRKQPIHVRQMFQERVPNNEFVSEYAPRSVVLQKGPEGYGFVLRGAKSQTNAAGELDFRPSSEFPALQYLDSVDPGSRSDRAGLKTGDFILEINGENVVRASHDRVVQLIRQSGDTLALKVVTVKPMEKPQHWLQHHDGTMTLPNRNSKKPAPQPPQRDPQTSLSYSKARGKSITEGMAEIDHLDMVLADYDQQPDQISLSSEHKTASIRSKHSAKRVSCIELDKLENPDSNASVMSTKGKAPAPQPKDYMSPSEMRIKKYHKGKSSGLERSSSTPDLLDGGRKPEPVYATPILPGDGRRSSSGAINNVYAMPGERPKGPPPPPPAGSSTSSPKRQAPAPPKGSDVVQNSKTEVVTISTDKRSSIYSNANDGKVIDRRKSEYESSFRPGISASLTDEPKISTPSLQQAKLSNRTHNRNSSQISVQSSDSSGSKNSEDKPSVSFAEDKVMVNAESFLQKHPNAQLLSGASNNNAKKFTVKSDIPTGSSKETMVIPPPPSEPAPEPPKPSEKEKISSGASTQSDHSRQSSISDVSNAPPAPPPPPVAPPAPPPPPIQAPDREKTPPPVAENKPKKPLGVLPTTDILAAVEKRKTRIENDGIKISEGPNKEVKPRNSTDLRNKLIENTQAAILEAVAKRRAKLEQTSETEVADQIESRLQKTKKLQTSKMYFSSDTIQKKETSTVNKKEEVKSETKANAVFSSDSIAKKKPPSPSPKRAPSPKNKLPSPVPSQKNKAPVPIPTKEKKPAEVVVPVKEKSPVYVSPVKKDVSATSVKSISKQTNSKTDTTTSEKKEDVKVNGDLNGEDFVAMAEKARQDWIKKRSSSSLLLKTKPEVKSKSGEKSKTDAPTSPKKTSNGTAVPPKTNGIVIESAGVKGSDKKFSKKASPSASPAKTTSASKVDSRGITPLKSARDTVMIAKSTSIRARIANFEQSGKPEGNSSNPTSPRSKIPVHGVTTDSTTTETQKRSALPPPPGFGDAVHLEIIPPPTGFSVTDGPESPPYSAFHHDDSSSVSTLSTLSDDALDGRPRHGYEDLIAPPPPGFDDNSGNDNILPSVIPPPPDFGGSEVKNVSKLRSLGNKPFESKPVESWQCLDVLDWLDSLNMTQYKNSFQQRCVDGKKLAGLTRNDYIQLGVTQVGHRMNLERSIKKVSAKKFSS</sequence>
<evidence type="ECO:0000256" key="2">
    <source>
        <dbReference type="ARBA" id="ARBA00023018"/>
    </source>
</evidence>
<feature type="compositionally biased region" description="Basic and acidic residues" evidence="6">
    <location>
        <begin position="1069"/>
        <end position="1099"/>
    </location>
</feature>
<dbReference type="GO" id="GO:0014069">
    <property type="term" value="C:postsynaptic density"/>
    <property type="evidence" value="ECO:0007669"/>
    <property type="project" value="UniProtKB-SubCell"/>
</dbReference>
<feature type="compositionally biased region" description="Polar residues" evidence="6">
    <location>
        <begin position="2057"/>
        <end position="2069"/>
    </location>
</feature>
<feature type="repeat" description="ANK" evidence="4">
    <location>
        <begin position="292"/>
        <end position="324"/>
    </location>
</feature>
<feature type="region of interest" description="Disordered" evidence="6">
    <location>
        <begin position="2138"/>
        <end position="2261"/>
    </location>
</feature>
<dbReference type="PROSITE" id="PS50297">
    <property type="entry name" value="ANK_REP_REGION"/>
    <property type="match status" value="3"/>
</dbReference>
<proteinExistence type="predicted"/>
<evidence type="ECO:0000259" key="9">
    <source>
        <dbReference type="PROSITE" id="PS50106"/>
    </source>
</evidence>
<evidence type="ECO:0000313" key="10">
    <source>
        <dbReference type="EMBL" id="KAK3097395.1"/>
    </source>
</evidence>
<evidence type="ECO:0000313" key="11">
    <source>
        <dbReference type="Proteomes" id="UP001186944"/>
    </source>
</evidence>
<dbReference type="SUPFAM" id="SSF47769">
    <property type="entry name" value="SAM/Pointed domain"/>
    <property type="match status" value="1"/>
</dbReference>
<dbReference type="SMART" id="SM00326">
    <property type="entry name" value="SH3"/>
    <property type="match status" value="1"/>
</dbReference>
<evidence type="ECO:0000256" key="1">
    <source>
        <dbReference type="ARBA" id="ARBA00022443"/>
    </source>
</evidence>
<comment type="subcellular location">
    <subcellularLocation>
        <location evidence="3">Postsynaptic density</location>
    </subcellularLocation>
</comment>
<dbReference type="PROSITE" id="PS50106">
    <property type="entry name" value="PDZ"/>
    <property type="match status" value="1"/>
</dbReference>
<feature type="domain" description="SH3" evidence="7">
    <location>
        <begin position="824"/>
        <end position="883"/>
    </location>
</feature>
<feature type="region of interest" description="Disordered" evidence="6">
    <location>
        <begin position="447"/>
        <end position="490"/>
    </location>
</feature>
<dbReference type="SMART" id="SM00248">
    <property type="entry name" value="ANK"/>
    <property type="match status" value="5"/>
</dbReference>
<feature type="compositionally biased region" description="Basic and acidic residues" evidence="6">
    <location>
        <begin position="1647"/>
        <end position="1658"/>
    </location>
</feature>
<dbReference type="FunFam" id="3.10.20.90:FF:000029">
    <property type="entry name" value="SH3 and multiple ankyrin repeat domains protein 1"/>
    <property type="match status" value="1"/>
</dbReference>
<feature type="compositionally biased region" description="Polar residues" evidence="6">
    <location>
        <begin position="1614"/>
        <end position="1626"/>
    </location>
</feature>
<dbReference type="Gene3D" id="1.25.40.20">
    <property type="entry name" value="Ankyrin repeat-containing domain"/>
    <property type="match status" value="1"/>
</dbReference>
<feature type="domain" description="PDZ" evidence="9">
    <location>
        <begin position="1242"/>
        <end position="1338"/>
    </location>
</feature>
<dbReference type="EMBL" id="VSWD01000007">
    <property type="protein sequence ID" value="KAK3097395.1"/>
    <property type="molecule type" value="Genomic_DNA"/>
</dbReference>
<feature type="compositionally biased region" description="Basic and acidic residues" evidence="6">
    <location>
        <begin position="2235"/>
        <end position="2244"/>
    </location>
</feature>
<dbReference type="SMART" id="SM00454">
    <property type="entry name" value="SAM"/>
    <property type="match status" value="1"/>
</dbReference>
<dbReference type="InterPro" id="IPR036034">
    <property type="entry name" value="PDZ_sf"/>
</dbReference>
<feature type="compositionally biased region" description="Basic and acidic residues" evidence="6">
    <location>
        <begin position="2042"/>
        <end position="2056"/>
    </location>
</feature>
<evidence type="ECO:0000256" key="3">
    <source>
        <dbReference type="ARBA" id="ARBA00034105"/>
    </source>
</evidence>
<dbReference type="InterPro" id="IPR036770">
    <property type="entry name" value="Ankyrin_rpt-contain_sf"/>
</dbReference>
<dbReference type="CDD" id="cd17091">
    <property type="entry name" value="FERM_F0_SHANK"/>
    <property type="match status" value="1"/>
</dbReference>
<feature type="region of interest" description="Disordered" evidence="6">
    <location>
        <begin position="1069"/>
        <end position="1103"/>
    </location>
</feature>
<feature type="region of interest" description="Disordered" evidence="6">
    <location>
        <begin position="1135"/>
        <end position="1180"/>
    </location>
</feature>
<evidence type="ECO:0000256" key="6">
    <source>
        <dbReference type="SAM" id="MobiDB-lite"/>
    </source>
</evidence>
<feature type="compositionally biased region" description="Polar residues" evidence="6">
    <location>
        <begin position="1676"/>
        <end position="1687"/>
    </location>
</feature>
<dbReference type="InterPro" id="IPR013761">
    <property type="entry name" value="SAM/pointed_sf"/>
</dbReference>
<dbReference type="Gene3D" id="1.10.150.50">
    <property type="entry name" value="Transcription Factor, Ets-1"/>
    <property type="match status" value="1"/>
</dbReference>
<dbReference type="PROSITE" id="PS50002">
    <property type="entry name" value="SH3"/>
    <property type="match status" value="1"/>
</dbReference>
<feature type="compositionally biased region" description="Pro residues" evidence="6">
    <location>
        <begin position="1749"/>
        <end position="1768"/>
    </location>
</feature>
<feature type="compositionally biased region" description="Low complexity" evidence="6">
    <location>
        <begin position="2095"/>
        <end position="2110"/>
    </location>
</feature>
<feature type="region of interest" description="Disordered" evidence="6">
    <location>
        <begin position="1674"/>
        <end position="1794"/>
    </location>
</feature>
<feature type="compositionally biased region" description="Low complexity" evidence="6">
    <location>
        <begin position="447"/>
        <end position="479"/>
    </location>
</feature>
<evidence type="ECO:0000256" key="4">
    <source>
        <dbReference type="PROSITE-ProRule" id="PRU00023"/>
    </source>
</evidence>
<dbReference type="SUPFAM" id="SSF48403">
    <property type="entry name" value="Ankyrin repeat"/>
    <property type="match status" value="1"/>
</dbReference>
<evidence type="ECO:0000259" key="8">
    <source>
        <dbReference type="PROSITE" id="PS50105"/>
    </source>
</evidence>
<feature type="compositionally biased region" description="Basic and acidic residues" evidence="6">
    <location>
        <begin position="1953"/>
        <end position="1969"/>
    </location>
</feature>
<dbReference type="InterPro" id="IPR002110">
    <property type="entry name" value="Ankyrin_rpt"/>
</dbReference>
<dbReference type="Gene3D" id="3.10.20.90">
    <property type="entry name" value="Phosphatidylinositol 3-kinase Catalytic Subunit, Chain A, domain 1"/>
    <property type="match status" value="1"/>
</dbReference>
<dbReference type="InterPro" id="IPR001478">
    <property type="entry name" value="PDZ"/>
</dbReference>
<keyword evidence="2" id="KW-0770">Synapse</keyword>
<feature type="repeat" description="ANK" evidence="4">
    <location>
        <begin position="225"/>
        <end position="257"/>
    </location>
</feature>
<dbReference type="SMART" id="SM00228">
    <property type="entry name" value="PDZ"/>
    <property type="match status" value="1"/>
</dbReference>
<feature type="compositionally biased region" description="Pro residues" evidence="6">
    <location>
        <begin position="1165"/>
        <end position="1178"/>
    </location>
</feature>
<feature type="region of interest" description="Disordered" evidence="6">
    <location>
        <begin position="1342"/>
        <end position="1384"/>
    </location>
</feature>
<feature type="compositionally biased region" description="Polar residues" evidence="6">
    <location>
        <begin position="1559"/>
        <end position="1583"/>
    </location>
</feature>
<evidence type="ECO:0000259" key="7">
    <source>
        <dbReference type="PROSITE" id="PS50002"/>
    </source>
</evidence>
<dbReference type="SUPFAM" id="SSF50044">
    <property type="entry name" value="SH3-domain"/>
    <property type="match status" value="1"/>
</dbReference>
<accession>A0AA89C6Y7</accession>
<feature type="compositionally biased region" description="Polar residues" evidence="6">
    <location>
        <begin position="1982"/>
        <end position="1993"/>
    </location>
</feature>
<protein>
    <recommendedName>
        <fullName evidence="12">SH3 and multiple ankyrin repeat domains protein 3</fullName>
    </recommendedName>
</protein>
<evidence type="ECO:0000256" key="5">
    <source>
        <dbReference type="PROSITE-ProRule" id="PRU00192"/>
    </source>
</evidence>
<dbReference type="PROSITE" id="PS50105">
    <property type="entry name" value="SAM_DOMAIN"/>
    <property type="match status" value="1"/>
</dbReference>
<dbReference type="Pfam" id="PF00595">
    <property type="entry name" value="PDZ"/>
    <property type="match status" value="1"/>
</dbReference>
<dbReference type="Pfam" id="PF07653">
    <property type="entry name" value="SH3_2"/>
    <property type="match status" value="1"/>
</dbReference>
<dbReference type="Proteomes" id="UP001186944">
    <property type="component" value="Unassembled WGS sequence"/>
</dbReference>
<dbReference type="PANTHER" id="PTHR24135">
    <property type="entry name" value="SH3 AND MULTIPLE ANKYRIN REPEAT DOMAINS PROTEIN"/>
    <property type="match status" value="1"/>
</dbReference>
<keyword evidence="11" id="KW-1185">Reference proteome</keyword>
<feature type="repeat" description="ANK" evidence="4">
    <location>
        <begin position="325"/>
        <end position="357"/>
    </location>
</feature>
<dbReference type="InterPro" id="IPR051569">
    <property type="entry name" value="SHANK"/>
</dbReference>
<feature type="compositionally biased region" description="Basic and acidic residues" evidence="6">
    <location>
        <begin position="1342"/>
        <end position="1352"/>
    </location>
</feature>
<dbReference type="Gene3D" id="2.30.30.40">
    <property type="entry name" value="SH3 Domains"/>
    <property type="match status" value="1"/>
</dbReference>
<feature type="region of interest" description="Disordered" evidence="6">
    <location>
        <begin position="713"/>
        <end position="750"/>
    </location>
</feature>
<feature type="compositionally biased region" description="Pro residues" evidence="6">
    <location>
        <begin position="1706"/>
        <end position="1718"/>
    </location>
</feature>
<dbReference type="InterPro" id="IPR001660">
    <property type="entry name" value="SAM"/>
</dbReference>
<dbReference type="PANTHER" id="PTHR24135:SF28">
    <property type="entry name" value="LD13733P"/>
    <property type="match status" value="1"/>
</dbReference>
<dbReference type="InterPro" id="IPR036028">
    <property type="entry name" value="SH3-like_dom_sf"/>
</dbReference>
<feature type="region of interest" description="Disordered" evidence="6">
    <location>
        <begin position="1871"/>
        <end position="2124"/>
    </location>
</feature>
<dbReference type="GO" id="GO:0035255">
    <property type="term" value="F:ionotropic glutamate receptor binding"/>
    <property type="evidence" value="ECO:0007669"/>
    <property type="project" value="TreeGrafter"/>
</dbReference>
<dbReference type="SUPFAM" id="SSF50156">
    <property type="entry name" value="PDZ domain-like"/>
    <property type="match status" value="1"/>
</dbReference>
<feature type="region of interest" description="Disordered" evidence="6">
    <location>
        <begin position="1442"/>
        <end position="1658"/>
    </location>
</feature>
<name>A0AA89C6Y7_PINIB</name>